<organism evidence="2">
    <name type="scientific">viral metagenome</name>
    <dbReference type="NCBI Taxonomy" id="1070528"/>
    <lineage>
        <taxon>unclassified sequences</taxon>
        <taxon>metagenomes</taxon>
        <taxon>organismal metagenomes</taxon>
    </lineage>
</organism>
<dbReference type="AlphaFoldDB" id="A0A6C0LXE6"/>
<evidence type="ECO:0000256" key="1">
    <source>
        <dbReference type="SAM" id="MobiDB-lite"/>
    </source>
</evidence>
<name>A0A6C0LXE6_9ZZZZ</name>
<reference evidence="2" key="1">
    <citation type="journal article" date="2020" name="Nature">
        <title>Giant virus diversity and host interactions through global metagenomics.</title>
        <authorList>
            <person name="Schulz F."/>
            <person name="Roux S."/>
            <person name="Paez-Espino D."/>
            <person name="Jungbluth S."/>
            <person name="Walsh D.A."/>
            <person name="Denef V.J."/>
            <person name="McMahon K.D."/>
            <person name="Konstantinidis K.T."/>
            <person name="Eloe-Fadrosh E.A."/>
            <person name="Kyrpides N.C."/>
            <person name="Woyke T."/>
        </authorList>
    </citation>
    <scope>NUCLEOTIDE SEQUENCE</scope>
    <source>
        <strain evidence="2">GVMAG-S-1016713-123</strain>
    </source>
</reference>
<feature type="region of interest" description="Disordered" evidence="1">
    <location>
        <begin position="37"/>
        <end position="65"/>
    </location>
</feature>
<proteinExistence type="predicted"/>
<accession>A0A6C0LXE6</accession>
<sequence>MSLTCLKRISETRYTDKVSHNQPNGFSIYGGHRNSSYIGQTSLSKKNKVPSSSRNGGPRGSGGDMSVSKDMFMNCCKNDTSVVKPSVKSTRGMLANRFRYTQRPYPHSIVQPDANIPENHSQSSHIEKLRLTNNCISSDIYYLNQTAEQLTRSKLASCFSNDIYPNKVNNKACFSK</sequence>
<evidence type="ECO:0000313" key="2">
    <source>
        <dbReference type="EMBL" id="QHU34421.1"/>
    </source>
</evidence>
<protein>
    <submittedName>
        <fullName evidence="2">Uncharacterized protein</fullName>
    </submittedName>
</protein>
<dbReference type="EMBL" id="MN740570">
    <property type="protein sequence ID" value="QHU34421.1"/>
    <property type="molecule type" value="Genomic_DNA"/>
</dbReference>